<protein>
    <submittedName>
        <fullName evidence="3">Uncharacterized protein</fullName>
    </submittedName>
</protein>
<feature type="compositionally biased region" description="Basic and acidic residues" evidence="1">
    <location>
        <begin position="93"/>
        <end position="111"/>
    </location>
</feature>
<dbReference type="Proteomes" id="UP000036681">
    <property type="component" value="Unplaced"/>
</dbReference>
<name>A0A0M3HKH9_ASCLU</name>
<keyword evidence="2" id="KW-1185">Reference proteome</keyword>
<feature type="compositionally biased region" description="Polar residues" evidence="1">
    <location>
        <begin position="79"/>
        <end position="92"/>
    </location>
</feature>
<accession>A0A0M3HKH9</accession>
<dbReference type="AlphaFoldDB" id="A0A0M3HKH9"/>
<evidence type="ECO:0000256" key="1">
    <source>
        <dbReference type="SAM" id="MobiDB-lite"/>
    </source>
</evidence>
<evidence type="ECO:0000313" key="2">
    <source>
        <dbReference type="Proteomes" id="UP000036681"/>
    </source>
</evidence>
<evidence type="ECO:0000313" key="3">
    <source>
        <dbReference type="WBParaSite" id="ALUE_0000202401-mRNA-1"/>
    </source>
</evidence>
<proteinExistence type="predicted"/>
<feature type="region of interest" description="Disordered" evidence="1">
    <location>
        <begin position="77"/>
        <end position="119"/>
    </location>
</feature>
<reference evidence="3" key="1">
    <citation type="submission" date="2017-02" db="UniProtKB">
        <authorList>
            <consortium name="WormBaseParasite"/>
        </authorList>
    </citation>
    <scope>IDENTIFICATION</scope>
</reference>
<dbReference type="WBParaSite" id="ALUE_0000202401-mRNA-1">
    <property type="protein sequence ID" value="ALUE_0000202401-mRNA-1"/>
    <property type="gene ID" value="ALUE_0000202401"/>
</dbReference>
<organism evidence="2 3">
    <name type="scientific">Ascaris lumbricoides</name>
    <name type="common">Giant roundworm</name>
    <dbReference type="NCBI Taxonomy" id="6252"/>
    <lineage>
        <taxon>Eukaryota</taxon>
        <taxon>Metazoa</taxon>
        <taxon>Ecdysozoa</taxon>
        <taxon>Nematoda</taxon>
        <taxon>Chromadorea</taxon>
        <taxon>Rhabditida</taxon>
        <taxon>Spirurina</taxon>
        <taxon>Ascaridomorpha</taxon>
        <taxon>Ascaridoidea</taxon>
        <taxon>Ascarididae</taxon>
        <taxon>Ascaris</taxon>
    </lineage>
</organism>
<sequence>MKNSRLTSSGARQALRTIYKRKKSRHHRPCESRCVCWRVDVLPTWLASNSLFSGKFVEQRTCPHWFIKDHFSLERSAPHQRTTRQIPSSTVSIRHDEDGSVRTWPKSREPIATEDLQSKRKAVTRPSVLPVFPSA</sequence>